<comment type="similarity">
    <text evidence="1">Belongs to the NAD(P)-dependent epimerase/dehydratase family.</text>
</comment>
<dbReference type="Proteomes" id="UP000030645">
    <property type="component" value="Unassembled WGS sequence"/>
</dbReference>
<evidence type="ECO:0000256" key="1">
    <source>
        <dbReference type="ARBA" id="ARBA00007637"/>
    </source>
</evidence>
<dbReference type="CDD" id="cd05266">
    <property type="entry name" value="SDR_a4"/>
    <property type="match status" value="1"/>
</dbReference>
<organism evidence="5 6">
    <name type="scientific">Morus notabilis</name>
    <dbReference type="NCBI Taxonomy" id="981085"/>
    <lineage>
        <taxon>Eukaryota</taxon>
        <taxon>Viridiplantae</taxon>
        <taxon>Streptophyta</taxon>
        <taxon>Embryophyta</taxon>
        <taxon>Tracheophyta</taxon>
        <taxon>Spermatophyta</taxon>
        <taxon>Magnoliopsida</taxon>
        <taxon>eudicotyledons</taxon>
        <taxon>Gunneridae</taxon>
        <taxon>Pentapetalae</taxon>
        <taxon>rosids</taxon>
        <taxon>fabids</taxon>
        <taxon>Rosales</taxon>
        <taxon>Moraceae</taxon>
        <taxon>Moreae</taxon>
        <taxon>Morus</taxon>
    </lineage>
</organism>
<name>W9S437_9ROSA</name>
<dbReference type="Gene3D" id="3.40.50.720">
    <property type="entry name" value="NAD(P)-binding Rossmann-like Domain"/>
    <property type="match status" value="1"/>
</dbReference>
<dbReference type="eggNOG" id="KOG0747">
    <property type="taxonomic scope" value="Eukaryota"/>
</dbReference>
<dbReference type="SUPFAM" id="SSF51735">
    <property type="entry name" value="NAD(P)-binding Rossmann-fold domains"/>
    <property type="match status" value="1"/>
</dbReference>
<evidence type="ECO:0000256" key="3">
    <source>
        <dbReference type="ARBA" id="ARBA00023235"/>
    </source>
</evidence>
<sequence>MLSLSCITYEPSWSPLASLKRVRFGADSREPKSANRMFILGMGFVGNCFGEHLKTQGWDVSGTCTSIVKKKKLEDKGFDAYHFDANEPEWGILDVLKCHTHLLVSIPPFVGIGDPMLQHEELLKNGLMDGNLQWLCYLSSTSAYGNCGGEWVDEDYPASPISELSKLRLAAEERWLNLGSNLGIAAHIFRLGGIYGPGRSAVDTIIKREALSEGQRRRTFRLYTSRIHVEDLCQALQASFCTSSPRKVYNIVDDDPAPREEVFAYAQNLIEKKWPAQITRIPEQEESLATVKKKGFAAEKRVSNARMKKELGVRLLHPSYRTGLKSVIDQMHNPFHHNSRMSGGQRPRRKPRDRRGIGYRLLKVFPRRKWVEKDCLGIAKTVRSCYGILLFSG</sequence>
<dbReference type="EMBL" id="KE346040">
    <property type="protein sequence ID" value="EXC25043.1"/>
    <property type="molecule type" value="Genomic_DNA"/>
</dbReference>
<dbReference type="InterPro" id="IPR036291">
    <property type="entry name" value="NAD(P)-bd_dom_sf"/>
</dbReference>
<evidence type="ECO:0000313" key="5">
    <source>
        <dbReference type="EMBL" id="EXC25043.1"/>
    </source>
</evidence>
<accession>W9S437</accession>
<keyword evidence="6" id="KW-1185">Reference proteome</keyword>
<evidence type="ECO:0000256" key="4">
    <source>
        <dbReference type="SAM" id="MobiDB-lite"/>
    </source>
</evidence>
<evidence type="ECO:0000313" key="6">
    <source>
        <dbReference type="Proteomes" id="UP000030645"/>
    </source>
</evidence>
<proteinExistence type="inferred from homology"/>
<dbReference type="PANTHER" id="PTHR43574">
    <property type="entry name" value="EPIMERASE-RELATED"/>
    <property type="match status" value="1"/>
</dbReference>
<keyword evidence="3" id="KW-0413">Isomerase</keyword>
<evidence type="ECO:0000256" key="2">
    <source>
        <dbReference type="ARBA" id="ARBA00023027"/>
    </source>
</evidence>
<protein>
    <submittedName>
        <fullName evidence="5">Protein yeeZ</fullName>
    </submittedName>
</protein>
<dbReference type="STRING" id="981085.W9S437"/>
<feature type="region of interest" description="Disordered" evidence="4">
    <location>
        <begin position="332"/>
        <end position="353"/>
    </location>
</feature>
<reference evidence="6" key="1">
    <citation type="submission" date="2013-01" db="EMBL/GenBank/DDBJ databases">
        <title>Draft Genome Sequence of a Mulberry Tree, Morus notabilis C.K. Schneid.</title>
        <authorList>
            <person name="He N."/>
            <person name="Zhao S."/>
        </authorList>
    </citation>
    <scope>NUCLEOTIDE SEQUENCE</scope>
</reference>
<dbReference type="AlphaFoldDB" id="W9S437"/>
<gene>
    <name evidence="5" type="ORF">L484_021914</name>
</gene>
<keyword evidence="2" id="KW-0520">NAD</keyword>
<dbReference type="GO" id="GO:0016853">
    <property type="term" value="F:isomerase activity"/>
    <property type="evidence" value="ECO:0007669"/>
    <property type="project" value="UniProtKB-KW"/>
</dbReference>